<name>D1CDN9_THET1</name>
<evidence type="ECO:0000313" key="1">
    <source>
        <dbReference type="EMBL" id="ACZ41045.1"/>
    </source>
</evidence>
<gene>
    <name evidence="1" type="ordered locus">Tter_0123</name>
</gene>
<dbReference type="Proteomes" id="UP000000323">
    <property type="component" value="Chromosome 1"/>
</dbReference>
<dbReference type="HOGENOM" id="CLU_179332_2_0_0"/>
<dbReference type="eggNOG" id="ENOG5033G41">
    <property type="taxonomic scope" value="Bacteria"/>
</dbReference>
<dbReference type="EMBL" id="CP001825">
    <property type="protein sequence ID" value="ACZ41045.1"/>
    <property type="molecule type" value="Genomic_DNA"/>
</dbReference>
<organism evidence="1 2">
    <name type="scientific">Thermobaculum terrenum (strain ATCC BAA-798 / CCMEE 7001 / YNP1)</name>
    <dbReference type="NCBI Taxonomy" id="525904"/>
    <lineage>
        <taxon>Bacteria</taxon>
        <taxon>Bacillati</taxon>
        <taxon>Chloroflexota</taxon>
        <taxon>Chloroflexia</taxon>
        <taxon>Candidatus Thermobaculales</taxon>
        <taxon>Candidatus Thermobaculaceae</taxon>
        <taxon>Thermobaculum</taxon>
    </lineage>
</organism>
<sequence length="93" mass="10746">MSYGRKITGTRDEVYDLISVLYHTLQAAETYVIYSEDADFSQDKELVSFFQELQEEDKRRAERAKELLRKRLLAEAEHEDTSTGEQEGPTVGI</sequence>
<proteinExistence type="predicted"/>
<dbReference type="OrthoDB" id="495805at2"/>
<dbReference type="KEGG" id="ttr:Tter_0123"/>
<dbReference type="RefSeq" id="WP_012874080.1">
    <property type="nucleotide sequence ID" value="NC_013525.1"/>
</dbReference>
<dbReference type="AlphaFoldDB" id="D1CDN9"/>
<accession>D1CDN9</accession>
<evidence type="ECO:0000313" key="2">
    <source>
        <dbReference type="Proteomes" id="UP000000323"/>
    </source>
</evidence>
<reference evidence="2" key="1">
    <citation type="journal article" date="2010" name="Stand. Genomic Sci.">
        <title>Complete genome sequence of 'Thermobaculum terrenum' type strain (YNP1).</title>
        <authorList>
            <person name="Kiss H."/>
            <person name="Cleland D."/>
            <person name="Lapidus A."/>
            <person name="Lucas S."/>
            <person name="Glavina Del Rio T."/>
            <person name="Nolan M."/>
            <person name="Tice H."/>
            <person name="Han C."/>
            <person name="Goodwin L."/>
            <person name="Pitluck S."/>
            <person name="Liolios K."/>
            <person name="Ivanova N."/>
            <person name="Mavromatis K."/>
            <person name="Ovchinnikova G."/>
            <person name="Pati A."/>
            <person name="Chen A."/>
            <person name="Palaniappan K."/>
            <person name="Land M."/>
            <person name="Hauser L."/>
            <person name="Chang Y."/>
            <person name="Jeffries C."/>
            <person name="Lu M."/>
            <person name="Brettin T."/>
            <person name="Detter J."/>
            <person name="Goker M."/>
            <person name="Tindall B."/>
            <person name="Beck B."/>
            <person name="McDermott T."/>
            <person name="Woyke T."/>
            <person name="Bristow J."/>
            <person name="Eisen J."/>
            <person name="Markowitz V."/>
            <person name="Hugenholtz P."/>
            <person name="Kyrpides N."/>
            <person name="Klenk H."/>
            <person name="Cheng J."/>
        </authorList>
    </citation>
    <scope>NUCLEOTIDE SEQUENCE [LARGE SCALE GENOMIC DNA]</scope>
    <source>
        <strain evidence="2">ATCC BAA-798 / YNP1</strain>
    </source>
</reference>
<protein>
    <submittedName>
        <fullName evidence="1">Uncharacterized protein</fullName>
    </submittedName>
</protein>
<keyword evidence="2" id="KW-1185">Reference proteome</keyword>